<reference evidence="2 3" key="1">
    <citation type="journal article" date="2016" name="Nat. Commun.">
        <title>Thousands of microbial genomes shed light on interconnected biogeochemical processes in an aquifer system.</title>
        <authorList>
            <person name="Anantharaman K."/>
            <person name="Brown C.T."/>
            <person name="Hug L.A."/>
            <person name="Sharon I."/>
            <person name="Castelle C.J."/>
            <person name="Probst A.J."/>
            <person name="Thomas B.C."/>
            <person name="Singh A."/>
            <person name="Wilkins M.J."/>
            <person name="Karaoz U."/>
            <person name="Brodie E.L."/>
            <person name="Williams K.H."/>
            <person name="Hubbard S.S."/>
            <person name="Banfield J.F."/>
        </authorList>
    </citation>
    <scope>NUCLEOTIDE SEQUENCE [LARGE SCALE GENOMIC DNA]</scope>
</reference>
<proteinExistence type="predicted"/>
<protein>
    <submittedName>
        <fullName evidence="2">Uncharacterized protein</fullName>
    </submittedName>
</protein>
<sequence>MNEVLQSEVFFFITSIAVIVLTGLAVGVLVYFISVVKDLKHVARVARREADHIASDLADFRAENHLPNFLKKIFNRRHKIKIKH</sequence>
<keyword evidence="1" id="KW-1133">Transmembrane helix</keyword>
<gene>
    <name evidence="2" type="ORF">A3J05_04480</name>
</gene>
<evidence type="ECO:0000313" key="3">
    <source>
        <dbReference type="Proteomes" id="UP000177235"/>
    </source>
</evidence>
<dbReference type="AlphaFoldDB" id="A0A1F5Q911"/>
<name>A0A1F5Q911_9BACT</name>
<evidence type="ECO:0000313" key="2">
    <source>
        <dbReference type="EMBL" id="OGE98689.1"/>
    </source>
</evidence>
<dbReference type="EMBL" id="MFFF01000027">
    <property type="protein sequence ID" value="OGE98689.1"/>
    <property type="molecule type" value="Genomic_DNA"/>
</dbReference>
<feature type="transmembrane region" description="Helical" evidence="1">
    <location>
        <begin position="12"/>
        <end position="34"/>
    </location>
</feature>
<accession>A0A1F5Q911</accession>
<dbReference type="Proteomes" id="UP000177235">
    <property type="component" value="Unassembled WGS sequence"/>
</dbReference>
<organism evidence="2 3">
    <name type="scientific">Candidatus Doudnabacteria bacterium RIFCSPLOWO2_02_FULL_48_13</name>
    <dbReference type="NCBI Taxonomy" id="1817845"/>
    <lineage>
        <taxon>Bacteria</taxon>
        <taxon>Candidatus Doudnaibacteriota</taxon>
    </lineage>
</organism>
<keyword evidence="1" id="KW-0812">Transmembrane</keyword>
<comment type="caution">
    <text evidence="2">The sequence shown here is derived from an EMBL/GenBank/DDBJ whole genome shotgun (WGS) entry which is preliminary data.</text>
</comment>
<keyword evidence="1" id="KW-0472">Membrane</keyword>
<evidence type="ECO:0000256" key="1">
    <source>
        <dbReference type="SAM" id="Phobius"/>
    </source>
</evidence>